<evidence type="ECO:0000313" key="1">
    <source>
        <dbReference type="EMBL" id="XDT72116.1"/>
    </source>
</evidence>
<dbReference type="KEGG" id="tcd:AAIA72_15150"/>
<gene>
    <name evidence="1" type="ORF">AAIA72_15150</name>
</gene>
<protein>
    <recommendedName>
        <fullName evidence="2">Phosphate ABC transporter substrate-binding protein</fullName>
    </recommendedName>
</protein>
<name>A0AB39UV08_9GAMM</name>
<dbReference type="SUPFAM" id="SSF53850">
    <property type="entry name" value="Periplasmic binding protein-like II"/>
    <property type="match status" value="1"/>
</dbReference>
<organism evidence="1">
    <name type="scientific">Thermohahella caldifontis</name>
    <dbReference type="NCBI Taxonomy" id="3142973"/>
    <lineage>
        <taxon>Bacteria</taxon>
        <taxon>Pseudomonadati</taxon>
        <taxon>Pseudomonadota</taxon>
        <taxon>Gammaproteobacteria</taxon>
        <taxon>Oceanospirillales</taxon>
        <taxon>Hahellaceae</taxon>
        <taxon>Thermohahella</taxon>
    </lineage>
</organism>
<sequence>MIRTWRWIILTLLMVAGSVQADIYVVVHRDSPLTRVTPELIRDLYLARVQSLPSGERLIPVDRADEALRARFIESLIGMDVRRFDAYWARLVFAGRVLPPVKVESEDQLSGTLSERPTAVGYTDRPPASAELRTVLVIPG</sequence>
<dbReference type="RefSeq" id="WP_369601130.1">
    <property type="nucleotide sequence ID" value="NZ_CP154858.1"/>
</dbReference>
<reference evidence="1" key="1">
    <citation type="submission" date="2024-05" db="EMBL/GenBank/DDBJ databases">
        <title>Genome sequencing of novel strain.</title>
        <authorList>
            <person name="Ganbat D."/>
            <person name="Ganbat S."/>
            <person name="Lee S.-J."/>
        </authorList>
    </citation>
    <scope>NUCLEOTIDE SEQUENCE</scope>
    <source>
        <strain evidence="1">SMD15-11</strain>
    </source>
</reference>
<proteinExistence type="predicted"/>
<evidence type="ECO:0008006" key="2">
    <source>
        <dbReference type="Google" id="ProtNLM"/>
    </source>
</evidence>
<dbReference type="AlphaFoldDB" id="A0AB39UV08"/>
<accession>A0AB39UV08</accession>
<dbReference type="EMBL" id="CP154858">
    <property type="protein sequence ID" value="XDT72116.1"/>
    <property type="molecule type" value="Genomic_DNA"/>
</dbReference>